<dbReference type="RefSeq" id="XP_808646.1">
    <property type="nucleotide sequence ID" value="XM_803553.1"/>
</dbReference>
<dbReference type="AlphaFoldDB" id="Q4D2N6"/>
<accession>Q4D2N6</accession>
<keyword evidence="2" id="KW-1185">Reference proteome</keyword>
<keyword evidence="1" id="KW-0251">Elongation factor</keyword>
<keyword evidence="1" id="KW-0648">Protein biosynthesis</keyword>
<name>Q4D2N6_TRYCC</name>
<dbReference type="InParanoid" id="Q4D2N6"/>
<sequence>MYEGGSCFCTLRSSTKVAPHGSLLQHRGRGLRGWEGLLQPQGQRDAVRDGEADPRVVAAHAARAPVRVGRCAHDWGEVAARRCGAVCVVRGRGMPAIVRTWSTRSCWTEGGGGVRCGAAGVHDGLRVLGGPDDPEACAGGARVEVSVACL</sequence>
<reference evidence="1 2" key="1">
    <citation type="journal article" date="2005" name="Science">
        <title>The genome sequence of Trypanosoma cruzi, etiologic agent of Chagas disease.</title>
        <authorList>
            <person name="El-Sayed N.M."/>
            <person name="Myler P.J."/>
            <person name="Bartholomeu D.C."/>
            <person name="Nilsson D."/>
            <person name="Aggarwal G."/>
            <person name="Tran A.N."/>
            <person name="Ghedin E."/>
            <person name="Worthey E.A."/>
            <person name="Delcher A.L."/>
            <person name="Blandin G."/>
            <person name="Westenberger S.J."/>
            <person name="Caler E."/>
            <person name="Cerqueira G.C."/>
            <person name="Branche C."/>
            <person name="Haas B."/>
            <person name="Anupama A."/>
            <person name="Arner E."/>
            <person name="Aslund L."/>
            <person name="Attipoe P."/>
            <person name="Bontempi E."/>
            <person name="Bringaud F."/>
            <person name="Burton P."/>
            <person name="Cadag E."/>
            <person name="Campbell D.A."/>
            <person name="Carrington M."/>
            <person name="Crabtree J."/>
            <person name="Darban H."/>
            <person name="da Silveira J.F."/>
            <person name="de Jong P."/>
            <person name="Edwards K."/>
            <person name="Englund P.T."/>
            <person name="Fazelina G."/>
            <person name="Feldblyum T."/>
            <person name="Ferella M."/>
            <person name="Frasch A.C."/>
            <person name="Gull K."/>
            <person name="Horn D."/>
            <person name="Hou L."/>
            <person name="Huang Y."/>
            <person name="Kindlund E."/>
            <person name="Klingbeil M."/>
            <person name="Kluge S."/>
            <person name="Koo H."/>
            <person name="Lacerda D."/>
            <person name="Levin M.J."/>
            <person name="Lorenzi H."/>
            <person name="Louie T."/>
            <person name="Machado C.R."/>
            <person name="McCulloch R."/>
            <person name="McKenna A."/>
            <person name="Mizuno Y."/>
            <person name="Mottram J.C."/>
            <person name="Nelson S."/>
            <person name="Ochaya S."/>
            <person name="Osoegawa K."/>
            <person name="Pai G."/>
            <person name="Parsons M."/>
            <person name="Pentony M."/>
            <person name="Pettersson U."/>
            <person name="Pop M."/>
            <person name="Ramirez J.L."/>
            <person name="Rinta J."/>
            <person name="Robertson L."/>
            <person name="Salzberg S.L."/>
            <person name="Sanchez D.O."/>
            <person name="Seyler A."/>
            <person name="Sharma R."/>
            <person name="Shetty J."/>
            <person name="Simpson A.J."/>
            <person name="Sisk E."/>
            <person name="Tammi M.T."/>
            <person name="Tarleton R."/>
            <person name="Teixeira S."/>
            <person name="Van Aken S."/>
            <person name="Vogt C."/>
            <person name="Ward P.N."/>
            <person name="Wickstead B."/>
            <person name="Wortman J."/>
            <person name="White O."/>
            <person name="Fraser C.M."/>
            <person name="Stuart K.D."/>
            <person name="Andersson B."/>
        </authorList>
    </citation>
    <scope>NUCLEOTIDE SEQUENCE [LARGE SCALE GENOMIC DNA]</scope>
    <source>
        <strain evidence="1 2">CL Brener</strain>
    </source>
</reference>
<protein>
    <submittedName>
        <fullName evidence="1">Elongation factor 1-alpha (EF-1-alpha), putative</fullName>
    </submittedName>
</protein>
<dbReference type="VEuPathDB" id="TriTrypDB:TcCLB.508013.120"/>
<evidence type="ECO:0000313" key="1">
    <source>
        <dbReference type="EMBL" id="EAN86795.1"/>
    </source>
</evidence>
<dbReference type="KEGG" id="tcr:508013.120"/>
<dbReference type="GO" id="GO:0003746">
    <property type="term" value="F:translation elongation factor activity"/>
    <property type="evidence" value="ECO:0007669"/>
    <property type="project" value="UniProtKB-KW"/>
</dbReference>
<organism evidence="1 2">
    <name type="scientific">Trypanosoma cruzi (strain CL Brener)</name>
    <dbReference type="NCBI Taxonomy" id="353153"/>
    <lineage>
        <taxon>Eukaryota</taxon>
        <taxon>Discoba</taxon>
        <taxon>Euglenozoa</taxon>
        <taxon>Kinetoplastea</taxon>
        <taxon>Metakinetoplastina</taxon>
        <taxon>Trypanosomatida</taxon>
        <taxon>Trypanosomatidae</taxon>
        <taxon>Trypanosoma</taxon>
        <taxon>Schizotrypanum</taxon>
    </lineage>
</organism>
<comment type="caution">
    <text evidence="1">The sequence shown here is derived from an EMBL/GenBank/DDBJ whole genome shotgun (WGS) entry which is preliminary data.</text>
</comment>
<dbReference type="PaxDb" id="353153-Q4D2N6"/>
<evidence type="ECO:0000313" key="2">
    <source>
        <dbReference type="Proteomes" id="UP000002296"/>
    </source>
</evidence>
<dbReference type="Proteomes" id="UP000002296">
    <property type="component" value="Unassembled WGS sequence"/>
</dbReference>
<dbReference type="EMBL" id="AAHK01001146">
    <property type="protein sequence ID" value="EAN86795.1"/>
    <property type="molecule type" value="Genomic_DNA"/>
</dbReference>
<proteinExistence type="predicted"/>
<gene>
    <name evidence="1" type="ORF">Tc00.1047053508013.120</name>
</gene>
<dbReference type="GeneID" id="3539110"/>